<dbReference type="SMART" id="SM00065">
    <property type="entry name" value="GAF"/>
    <property type="match status" value="1"/>
</dbReference>
<feature type="domain" description="PAC" evidence="4">
    <location>
        <begin position="379"/>
        <end position="434"/>
    </location>
</feature>
<evidence type="ECO:0000259" key="3">
    <source>
        <dbReference type="PROSITE" id="PS50112"/>
    </source>
</evidence>
<gene>
    <name evidence="5" type="ORF">AN188_01160</name>
    <name evidence="6" type="ORF">APG09_01235</name>
</gene>
<proteinExistence type="predicted"/>
<dbReference type="NCBIfam" id="TIGR00229">
    <property type="entry name" value="sensory_box"/>
    <property type="match status" value="3"/>
</dbReference>
<feature type="domain" description="PAC" evidence="4">
    <location>
        <begin position="89"/>
        <end position="140"/>
    </location>
</feature>
<dbReference type="InterPro" id="IPR001610">
    <property type="entry name" value="PAC"/>
</dbReference>
<feature type="domain" description="PAS" evidence="3">
    <location>
        <begin position="435"/>
        <end position="506"/>
    </location>
</feature>
<dbReference type="Pfam" id="PF13426">
    <property type="entry name" value="PAS_9"/>
    <property type="match status" value="3"/>
</dbReference>
<dbReference type="PANTHER" id="PTHR44757:SF2">
    <property type="entry name" value="BIOFILM ARCHITECTURE MAINTENANCE PROTEIN MBAA"/>
    <property type="match status" value="1"/>
</dbReference>
<dbReference type="InterPro" id="IPR003018">
    <property type="entry name" value="GAF"/>
</dbReference>
<dbReference type="PROSITE" id="PS50113">
    <property type="entry name" value="PAC"/>
    <property type="match status" value="3"/>
</dbReference>
<dbReference type="InterPro" id="IPR000014">
    <property type="entry name" value="PAS"/>
</dbReference>
<evidence type="ECO:0000256" key="2">
    <source>
        <dbReference type="ARBA" id="ARBA00023163"/>
    </source>
</evidence>
<feature type="domain" description="PAS" evidence="3">
    <location>
        <begin position="15"/>
        <end position="85"/>
    </location>
</feature>
<dbReference type="Pfam" id="PF13185">
    <property type="entry name" value="GAF_2"/>
    <property type="match status" value="1"/>
</dbReference>
<dbReference type="Gene3D" id="3.30.450.20">
    <property type="entry name" value="PAS domain"/>
    <property type="match status" value="3"/>
</dbReference>
<dbReference type="PROSITE" id="PS50112">
    <property type="entry name" value="PAS"/>
    <property type="match status" value="3"/>
</dbReference>
<evidence type="ECO:0000259" key="4">
    <source>
        <dbReference type="PROSITE" id="PS50113"/>
    </source>
</evidence>
<name>A0A150JAK8_9EURY</name>
<dbReference type="AlphaFoldDB" id="A0A150JAK8"/>
<dbReference type="SUPFAM" id="SSF55781">
    <property type="entry name" value="GAF domain-like"/>
    <property type="match status" value="1"/>
</dbReference>
<organism evidence="5 7">
    <name type="scientific">Candidatus Methanofastidiosum methylothiophilum</name>
    <dbReference type="NCBI Taxonomy" id="1705564"/>
    <lineage>
        <taxon>Archaea</taxon>
        <taxon>Methanobacteriati</taxon>
        <taxon>Methanobacteriota</taxon>
        <taxon>Stenosarchaea group</taxon>
        <taxon>Candidatus Methanofastidiosia</taxon>
        <taxon>Candidatus Methanofastidiosales</taxon>
        <taxon>Candidatus Methanofastidiosaceae</taxon>
        <taxon>Candidatus Methanofastidiosum</taxon>
    </lineage>
</organism>
<dbReference type="InterPro" id="IPR036388">
    <property type="entry name" value="WH-like_DNA-bd_sf"/>
</dbReference>
<evidence type="ECO:0000256" key="1">
    <source>
        <dbReference type="ARBA" id="ARBA00023015"/>
    </source>
</evidence>
<dbReference type="EMBL" id="LNJE01000015">
    <property type="protein sequence ID" value="KYC56908.1"/>
    <property type="molecule type" value="Genomic_DNA"/>
</dbReference>
<dbReference type="CDD" id="cd00090">
    <property type="entry name" value="HTH_ARSR"/>
    <property type="match status" value="1"/>
</dbReference>
<dbReference type="Pfam" id="PF05763">
    <property type="entry name" value="DUF835"/>
    <property type="match status" value="1"/>
</dbReference>
<evidence type="ECO:0000313" key="5">
    <source>
        <dbReference type="EMBL" id="KYC54269.1"/>
    </source>
</evidence>
<dbReference type="InterPro" id="IPR000700">
    <property type="entry name" value="PAS-assoc_C"/>
</dbReference>
<dbReference type="CDD" id="cd00130">
    <property type="entry name" value="PAS"/>
    <property type="match status" value="3"/>
</dbReference>
<dbReference type="SMART" id="SM00091">
    <property type="entry name" value="PAS"/>
    <property type="match status" value="3"/>
</dbReference>
<dbReference type="InterPro" id="IPR052155">
    <property type="entry name" value="Biofilm_reg_signaling"/>
</dbReference>
<accession>A0A150JAK8</accession>
<comment type="caution">
    <text evidence="5">The sequence shown here is derived from an EMBL/GenBank/DDBJ whole genome shotgun (WGS) entry which is preliminary data.</text>
</comment>
<accession>A0A150JFI6</accession>
<feature type="domain" description="PAC" evidence="4">
    <location>
        <begin position="508"/>
        <end position="558"/>
    </location>
</feature>
<dbReference type="EMBL" id="LNJB01000015">
    <property type="protein sequence ID" value="KYC54269.1"/>
    <property type="molecule type" value="Genomic_DNA"/>
</dbReference>
<reference evidence="5 7" key="1">
    <citation type="journal article" date="2016" name="ISME J.">
        <title>Chasing the elusive Euryarchaeota class WSA2: genomes reveal a uniquely fastidious methyl-reducing methanogen.</title>
        <authorList>
            <person name="Nobu M.K."/>
            <person name="Narihiro T."/>
            <person name="Kuroda K."/>
            <person name="Mei R."/>
            <person name="Liu W.T."/>
        </authorList>
    </citation>
    <scope>NUCLEOTIDE SEQUENCE [LARGE SCALE GENOMIC DNA]</scope>
    <source>
        <strain evidence="5">ADurb1013_Bin02101</strain>
        <strain evidence="6">ADurb1213_Bin02801</strain>
    </source>
</reference>
<dbReference type="Proteomes" id="UP000092420">
    <property type="component" value="Unassembled WGS sequence"/>
</dbReference>
<keyword evidence="1" id="KW-0805">Transcription regulation</keyword>
<dbReference type="InterPro" id="IPR029016">
    <property type="entry name" value="GAF-like_dom_sf"/>
</dbReference>
<dbReference type="SUPFAM" id="SSF55785">
    <property type="entry name" value="PYP-like sensor domain (PAS domain)"/>
    <property type="match status" value="3"/>
</dbReference>
<feature type="domain" description="PAS" evidence="3">
    <location>
        <begin position="305"/>
        <end position="359"/>
    </location>
</feature>
<dbReference type="Gene3D" id="3.30.450.40">
    <property type="match status" value="1"/>
</dbReference>
<dbReference type="SUPFAM" id="SSF46785">
    <property type="entry name" value="Winged helix' DNA-binding domain"/>
    <property type="match status" value="1"/>
</dbReference>
<keyword evidence="2" id="KW-0804">Transcription</keyword>
<keyword evidence="5" id="KW-0418">Kinase</keyword>
<keyword evidence="5" id="KW-0808">Transferase</keyword>
<protein>
    <submittedName>
        <fullName evidence="5">Sensory histidine kinase AtoS</fullName>
    </submittedName>
</protein>
<accession>A0A150JII0</accession>
<dbReference type="GO" id="GO:0016301">
    <property type="term" value="F:kinase activity"/>
    <property type="evidence" value="ECO:0007669"/>
    <property type="project" value="UniProtKB-KW"/>
</dbReference>
<dbReference type="SMART" id="SM00086">
    <property type="entry name" value="PAC"/>
    <property type="match status" value="3"/>
</dbReference>
<dbReference type="InterPro" id="IPR035965">
    <property type="entry name" value="PAS-like_dom_sf"/>
</dbReference>
<sequence length="785" mass="90040">MKSANEEIDINSEFVKEYYTLAIENATDMVFIHDNEGKITYINETGIKESGYSREALLKMNPLQLVPPEYYNKLAEFQLRRLNGDMGVFQYEMEFTRKNGERIPVRVSSSPILKDNKLDKVIHVMRDISDVKKAEKMIISQLELNSKLAKTSDIKLALEAVLDTAFNLGNVDCGGIYIFDHSINEYVLKTHRNLTQEYVDAVYNFDNDSKYAKNIENGKPIFVSYRDYPSVLDDENLDLLLNKEKIKSIALIPFFYHNEPVGALSLGSHSMDEISDASKNILIILAQKMGGVISRIITEENLRGSEIKYREIVESANSIILMFDNKGKILSINEYGTSFFGYGKGELIGKNAYETITPEVESTGRILKNLANDIHSNPKDFETHINENLKKNGERVWVYWSNKPIYDDRGNLNAILSIGIDITEKKNLEEKIQYSETKFKVLFENAHESILILNNDFLIEDVNKATPKVLGYPKEKLLSNMNIFDLASPLETERLKHLLFRDFSGDNISFETYFINGSGNVFPVNVSFSRIKVKDVKSIICIPRDISEQRKKEDDLRKQLLKYDLDEGHVYLSNEPSTSIPFEAFKELVDIGYRGLIISREDRDSFNCEKQNCDYFWISKQGGAKTVSTDLIKLKEFISSQTNRTIIFLDSIDFLISNNGFNEVYKFICGLRELAYLGKNIIILSIDKNTLDQKQLKLLEKETKQILLKTYDSVGHKTIDILHYLLNQNKVGTNPSFSSIGKELGMTRPTVRKNIKYLESKRYVIVHRNGRNKKVELTEKGKKLL</sequence>
<dbReference type="Gene3D" id="1.10.10.10">
    <property type="entry name" value="Winged helix-like DNA-binding domain superfamily/Winged helix DNA-binding domain"/>
    <property type="match status" value="1"/>
</dbReference>
<evidence type="ECO:0000313" key="6">
    <source>
        <dbReference type="EMBL" id="KYC56908.1"/>
    </source>
</evidence>
<dbReference type="InterPro" id="IPR036390">
    <property type="entry name" value="WH_DNA-bd_sf"/>
</dbReference>
<dbReference type="InterPro" id="IPR011991">
    <property type="entry name" value="ArsR-like_HTH"/>
</dbReference>
<dbReference type="InterPro" id="IPR008553">
    <property type="entry name" value="DUF835"/>
</dbReference>
<evidence type="ECO:0000313" key="7">
    <source>
        <dbReference type="Proteomes" id="UP000092420"/>
    </source>
</evidence>
<dbReference type="PANTHER" id="PTHR44757">
    <property type="entry name" value="DIGUANYLATE CYCLASE DGCP"/>
    <property type="match status" value="1"/>
</dbReference>